<dbReference type="PROSITE" id="PS50011">
    <property type="entry name" value="PROTEIN_KINASE_DOM"/>
    <property type="match status" value="1"/>
</dbReference>
<comment type="catalytic activity">
    <reaction evidence="17">
        <text>L-threonyl-[protein] + ATP = O-phospho-L-threonyl-[protein] + ADP + H(+)</text>
        <dbReference type="Rhea" id="RHEA:46608"/>
        <dbReference type="Rhea" id="RHEA-COMP:11060"/>
        <dbReference type="Rhea" id="RHEA-COMP:11605"/>
        <dbReference type="ChEBI" id="CHEBI:15378"/>
        <dbReference type="ChEBI" id="CHEBI:30013"/>
        <dbReference type="ChEBI" id="CHEBI:30616"/>
        <dbReference type="ChEBI" id="CHEBI:61977"/>
        <dbReference type="ChEBI" id="CHEBI:456216"/>
        <dbReference type="EC" id="2.7.11.1"/>
    </reaction>
</comment>
<dbReference type="Gene3D" id="3.30.200.20">
    <property type="entry name" value="Phosphorylase Kinase, domain 1"/>
    <property type="match status" value="1"/>
</dbReference>
<keyword evidence="8" id="KW-0285">Flavoprotein</keyword>
<comment type="catalytic activity">
    <reaction evidence="18">
        <text>L-seryl-[protein] + ATP = O-phospho-L-seryl-[protein] + ADP + H(+)</text>
        <dbReference type="Rhea" id="RHEA:17989"/>
        <dbReference type="Rhea" id="RHEA-COMP:9863"/>
        <dbReference type="Rhea" id="RHEA-COMP:11604"/>
        <dbReference type="ChEBI" id="CHEBI:15378"/>
        <dbReference type="ChEBI" id="CHEBI:29999"/>
        <dbReference type="ChEBI" id="CHEBI:30616"/>
        <dbReference type="ChEBI" id="CHEBI:83421"/>
        <dbReference type="ChEBI" id="CHEBI:456216"/>
        <dbReference type="EC" id="2.7.11.1"/>
    </reaction>
</comment>
<feature type="domain" description="PAC" evidence="23">
    <location>
        <begin position="292"/>
        <end position="346"/>
    </location>
</feature>
<evidence type="ECO:0000256" key="11">
    <source>
        <dbReference type="ARBA" id="ARBA00022737"/>
    </source>
</evidence>
<protein>
    <recommendedName>
        <fullName evidence="4">non-specific serine/threonine protein kinase</fullName>
        <ecNumber evidence="4">2.7.11.1</ecNumber>
    </recommendedName>
</protein>
<dbReference type="Gene3D" id="1.10.510.10">
    <property type="entry name" value="Transferase(Phosphotransferase) domain 1"/>
    <property type="match status" value="1"/>
</dbReference>
<keyword evidence="10" id="KW-0808">Transferase</keyword>
<reference evidence="24" key="1">
    <citation type="journal article" date="2016" name="Proc. Natl. Acad. Sci. U.S.A.">
        <title>Functional and topological diversity of LOV domain photoreceptors.</title>
        <authorList>
            <person name="Glantz S.T."/>
            <person name="Carpenter E.J."/>
            <person name="Melkonian M."/>
            <person name="Gardner K.H."/>
            <person name="Boyden E.S."/>
            <person name="Wong G.K."/>
            <person name="Chow B.Y."/>
        </authorList>
    </citation>
    <scope>NUCLEOTIDE SEQUENCE</scope>
    <source>
        <strain evidence="24">KYAD_2011352</strain>
    </source>
</reference>
<dbReference type="GO" id="GO:0010181">
    <property type="term" value="F:FMN binding"/>
    <property type="evidence" value="ECO:0007669"/>
    <property type="project" value="UniProtKB-ARBA"/>
</dbReference>
<feature type="domain" description="Protein kinase" evidence="21">
    <location>
        <begin position="704"/>
        <end position="991"/>
    </location>
</feature>
<dbReference type="InterPro" id="IPR008271">
    <property type="entry name" value="Ser/Thr_kinase_AS"/>
</dbReference>
<keyword evidence="6" id="KW-0600">Photoreceptor protein</keyword>
<dbReference type="PROSITE" id="PS50113">
    <property type="entry name" value="PAC"/>
    <property type="match status" value="2"/>
</dbReference>
<comment type="subcellular location">
    <subcellularLocation>
        <location evidence="2">Cell membrane</location>
        <topology evidence="2">Peripheral membrane protein</topology>
    </subcellularLocation>
</comment>
<dbReference type="EMBL" id="KU699842">
    <property type="protein sequence ID" value="AML77725.1"/>
    <property type="molecule type" value="mRNA"/>
</dbReference>
<dbReference type="NCBIfam" id="TIGR00229">
    <property type="entry name" value="sensory_box"/>
    <property type="match status" value="2"/>
</dbReference>
<feature type="domain" description="PAS" evidence="22">
    <location>
        <begin position="218"/>
        <end position="289"/>
    </location>
</feature>
<keyword evidence="16" id="KW-0675">Receptor</keyword>
<evidence type="ECO:0000256" key="8">
    <source>
        <dbReference type="ARBA" id="ARBA00022630"/>
    </source>
</evidence>
<evidence type="ECO:0000256" key="15">
    <source>
        <dbReference type="ARBA" id="ARBA00022991"/>
    </source>
</evidence>
<feature type="domain" description="PAC" evidence="23">
    <location>
        <begin position="577"/>
        <end position="631"/>
    </location>
</feature>
<evidence type="ECO:0000256" key="1">
    <source>
        <dbReference type="ARBA" id="ARBA00001917"/>
    </source>
</evidence>
<evidence type="ECO:0000256" key="2">
    <source>
        <dbReference type="ARBA" id="ARBA00004202"/>
    </source>
</evidence>
<evidence type="ECO:0000256" key="20">
    <source>
        <dbReference type="SAM" id="MobiDB-lite"/>
    </source>
</evidence>
<dbReference type="PROSITE" id="PS00108">
    <property type="entry name" value="PROTEIN_KINASE_ST"/>
    <property type="match status" value="1"/>
</dbReference>
<dbReference type="SMART" id="SM00091">
    <property type="entry name" value="PAS"/>
    <property type="match status" value="2"/>
</dbReference>
<dbReference type="InterPro" id="IPR035965">
    <property type="entry name" value="PAS-like_dom_sf"/>
</dbReference>
<keyword evidence="14 19" id="KW-0067">ATP-binding</keyword>
<dbReference type="InterPro" id="IPR000700">
    <property type="entry name" value="PAS-assoc_C"/>
</dbReference>
<dbReference type="Pfam" id="PF00069">
    <property type="entry name" value="Pkinase"/>
    <property type="match status" value="1"/>
</dbReference>
<dbReference type="AlphaFoldDB" id="A0A126WYX9"/>
<evidence type="ECO:0000259" key="22">
    <source>
        <dbReference type="PROSITE" id="PS50112"/>
    </source>
</evidence>
<evidence type="ECO:0000256" key="6">
    <source>
        <dbReference type="ARBA" id="ARBA00022543"/>
    </source>
</evidence>
<keyword evidence="9" id="KW-0288">FMN</keyword>
<feature type="compositionally biased region" description="Polar residues" evidence="20">
    <location>
        <begin position="425"/>
        <end position="434"/>
    </location>
</feature>
<evidence type="ECO:0000256" key="17">
    <source>
        <dbReference type="ARBA" id="ARBA00047899"/>
    </source>
</evidence>
<keyword evidence="15" id="KW-0157">Chromophore</keyword>
<dbReference type="PANTHER" id="PTHR45637">
    <property type="entry name" value="FLIPPASE KINASE 1-RELATED"/>
    <property type="match status" value="1"/>
</dbReference>
<dbReference type="SMART" id="SM00220">
    <property type="entry name" value="S_TKc"/>
    <property type="match status" value="1"/>
</dbReference>
<dbReference type="Gene3D" id="3.30.450.20">
    <property type="entry name" value="PAS domain"/>
    <property type="match status" value="2"/>
</dbReference>
<evidence type="ECO:0000256" key="12">
    <source>
        <dbReference type="ARBA" id="ARBA00022741"/>
    </source>
</evidence>
<evidence type="ECO:0000259" key="23">
    <source>
        <dbReference type="PROSITE" id="PS50113"/>
    </source>
</evidence>
<dbReference type="GO" id="GO:0005524">
    <property type="term" value="F:ATP binding"/>
    <property type="evidence" value="ECO:0007669"/>
    <property type="project" value="UniProtKB-UniRule"/>
</dbReference>
<dbReference type="PROSITE" id="PS00107">
    <property type="entry name" value="PROTEIN_KINASE_ATP"/>
    <property type="match status" value="1"/>
</dbReference>
<dbReference type="InterPro" id="IPR000014">
    <property type="entry name" value="PAS"/>
</dbReference>
<keyword evidence="12 19" id="KW-0547">Nucleotide-binding</keyword>
<sequence>MENSDKSSSKPVIPPLPRDSRGSLEVFNPTTYSSSSTRPTNPALRPQPAWQSWVDPRVDPEPDPAPKLTSKSGRADEITSWMALKDPAAQPSPLSEPSPPEPPYEAASSAAPIIQRTISAVINDKSSTSTADSDKPNEAGSSAAAQRAAEWGLVLKRDAETGKPQGVGVRTSGGEEPGTGSMTKGSSRRSSNNSVRISGESSDDGGFAGGKERGFPRVSEDLKDALSAFQQTFVVSDATKPDYPILYASAGFFKMTGYTSKEVIGRNSRFLQGSGTDPEELAKIRESLQAGSSYCGRLLNYKKDGTPFWNLLTIAPIKDETGKILKFIGMQVEVSKHTEGSKEKTVRPNGLPESLIRYDVRQKDMANSSVNELVQAVKRPRALSESTNRPFMRKSGGGKEEERADNQALARRKSESVAPPRRNSHAGSRTSMQRISEVPEKKQRKSTRRSFMGRLIRKSTQSNNENVEDDSIVVVDDVESDDDDDDDGPEDVDSKRRQKEMRKGIDLATTLERIEKNFVITDPRLPDNPIIFASDSFLELTEYSREEILGRNCRFLQGPETDPATVRKIREAIDNQTDVTVQLINYTKSGKKFWNLFHLQPMRDQKGEVQYFIGVQLDGSQHVEPLRNSIPEQTAKESEKLVKETAENVDEAVRELPDANMKPEDLWLNHSKVVQPKPHRKDSPSWQAIQKILDSGEQIGLKHFRPIKPLGSGDTGSVHLVELCGTGQLFAMKAMDKGVMLNRNKVHRACAEREILDMLDHPFLPALYASFQTKTHICLITDYCPGGELFLLLDRQPTKVLKENAVRFYAAEVIVALEYLHCQGIIYRDLKPENVLLQGSGHVALTDFDLSCLTSCKPQLLIPETTEKKKSQKSQQIPIFMAEPMRASNSFVGTEEYIAPEIITGAGHTSAVDWWALGILLYEMLYGYTPFRGKTRQKTFANILHKDLKFPGSIPVSLQAKQLMYRLLHRDPKNRLGSREGANEVKRHPFFRGVNWALIRCMNPPKLEVPLFETTEAEKGEKVVDPELEDLQNNVF</sequence>
<dbReference type="InterPro" id="IPR011009">
    <property type="entry name" value="Kinase-like_dom_sf"/>
</dbReference>
<keyword evidence="11" id="KW-0677">Repeat</keyword>
<evidence type="ECO:0000256" key="5">
    <source>
        <dbReference type="ARBA" id="ARBA00022527"/>
    </source>
</evidence>
<dbReference type="SUPFAM" id="SSF56112">
    <property type="entry name" value="Protein kinase-like (PK-like)"/>
    <property type="match status" value="1"/>
</dbReference>
<organism evidence="24">
    <name type="scientific">Celtis occidentalis</name>
    <dbReference type="NCBI Taxonomy" id="228587"/>
    <lineage>
        <taxon>Eukaryota</taxon>
        <taxon>Viridiplantae</taxon>
        <taxon>Streptophyta</taxon>
        <taxon>Embryophyta</taxon>
        <taxon>Tracheophyta</taxon>
        <taxon>Spermatophyta</taxon>
        <taxon>Magnoliopsida</taxon>
        <taxon>eudicotyledons</taxon>
        <taxon>Gunneridae</taxon>
        <taxon>Pentapetalae</taxon>
        <taxon>rosids</taxon>
        <taxon>fabids</taxon>
        <taxon>Rosales</taxon>
        <taxon>Cannabaceae</taxon>
        <taxon>Celtis</taxon>
    </lineage>
</organism>
<dbReference type="FunFam" id="3.30.450.20:FF:000036">
    <property type="entry name" value="Putative LOV domain-containing protein"/>
    <property type="match status" value="1"/>
</dbReference>
<dbReference type="PROSITE" id="PS50112">
    <property type="entry name" value="PAS"/>
    <property type="match status" value="2"/>
</dbReference>
<dbReference type="GO" id="GO:0009638">
    <property type="term" value="P:phototropism"/>
    <property type="evidence" value="ECO:0007669"/>
    <property type="project" value="UniProtKB-ARBA"/>
</dbReference>
<dbReference type="InterPro" id="IPR000719">
    <property type="entry name" value="Prot_kinase_dom"/>
</dbReference>
<evidence type="ECO:0000256" key="13">
    <source>
        <dbReference type="ARBA" id="ARBA00022777"/>
    </source>
</evidence>
<comment type="similarity">
    <text evidence="3">Belongs to the protein kinase superfamily. AGC Ser/Thr protein kinase family.</text>
</comment>
<evidence type="ECO:0000256" key="19">
    <source>
        <dbReference type="PROSITE-ProRule" id="PRU10141"/>
    </source>
</evidence>
<dbReference type="GO" id="GO:0004674">
    <property type="term" value="F:protein serine/threonine kinase activity"/>
    <property type="evidence" value="ECO:0007669"/>
    <property type="project" value="UniProtKB-KW"/>
</dbReference>
<dbReference type="InterPro" id="IPR001610">
    <property type="entry name" value="PAC"/>
</dbReference>
<dbReference type="FunFam" id="1.10.510.10:FF:000265">
    <property type="entry name" value="Putative LOV domain-containing protein"/>
    <property type="match status" value="1"/>
</dbReference>
<feature type="compositionally biased region" description="Acidic residues" evidence="20">
    <location>
        <begin position="466"/>
        <end position="491"/>
    </location>
</feature>
<dbReference type="GO" id="GO:0007623">
    <property type="term" value="P:circadian rhythm"/>
    <property type="evidence" value="ECO:0007669"/>
    <property type="project" value="UniProtKB-ARBA"/>
</dbReference>
<dbReference type="CDD" id="cd00130">
    <property type="entry name" value="PAS"/>
    <property type="match status" value="2"/>
</dbReference>
<keyword evidence="7" id="KW-0716">Sensory transduction</keyword>
<dbReference type="SMART" id="SM00086">
    <property type="entry name" value="PAC"/>
    <property type="match status" value="2"/>
</dbReference>
<evidence type="ECO:0000256" key="7">
    <source>
        <dbReference type="ARBA" id="ARBA00022606"/>
    </source>
</evidence>
<dbReference type="GO" id="GO:0042802">
    <property type="term" value="F:identical protein binding"/>
    <property type="evidence" value="ECO:0007669"/>
    <property type="project" value="UniProtKB-ARBA"/>
</dbReference>
<dbReference type="GO" id="GO:0009902">
    <property type="term" value="P:chloroplast relocation"/>
    <property type="evidence" value="ECO:0007669"/>
    <property type="project" value="UniProtKB-ARBA"/>
</dbReference>
<evidence type="ECO:0000256" key="4">
    <source>
        <dbReference type="ARBA" id="ARBA00012513"/>
    </source>
</evidence>
<comment type="cofactor">
    <cofactor evidence="1">
        <name>FMN</name>
        <dbReference type="ChEBI" id="CHEBI:58210"/>
    </cofactor>
</comment>
<evidence type="ECO:0000256" key="3">
    <source>
        <dbReference type="ARBA" id="ARBA00009903"/>
    </source>
</evidence>
<evidence type="ECO:0000313" key="24">
    <source>
        <dbReference type="EMBL" id="AML77725.1"/>
    </source>
</evidence>
<dbReference type="SUPFAM" id="SSF55785">
    <property type="entry name" value="PYP-like sensor domain (PAS domain)"/>
    <property type="match status" value="2"/>
</dbReference>
<accession>A0A126WYX9</accession>
<evidence type="ECO:0000256" key="18">
    <source>
        <dbReference type="ARBA" id="ARBA00048679"/>
    </source>
</evidence>
<keyword evidence="5" id="KW-0723">Serine/threonine-protein kinase</keyword>
<evidence type="ECO:0000256" key="9">
    <source>
        <dbReference type="ARBA" id="ARBA00022643"/>
    </source>
</evidence>
<feature type="domain" description="PAS" evidence="22">
    <location>
        <begin position="507"/>
        <end position="576"/>
    </location>
</feature>
<dbReference type="Pfam" id="PF13426">
    <property type="entry name" value="PAS_9"/>
    <property type="match status" value="2"/>
</dbReference>
<feature type="region of interest" description="Disordered" evidence="20">
    <location>
        <begin position="1"/>
        <end position="214"/>
    </location>
</feature>
<evidence type="ECO:0000256" key="14">
    <source>
        <dbReference type="ARBA" id="ARBA00022840"/>
    </source>
</evidence>
<feature type="binding site" evidence="19">
    <location>
        <position position="733"/>
    </location>
    <ligand>
        <name>ATP</name>
        <dbReference type="ChEBI" id="CHEBI:30616"/>
    </ligand>
</feature>
<name>A0A126WYX9_9ROSA</name>
<dbReference type="EC" id="2.7.11.1" evidence="4"/>
<dbReference type="CDD" id="cd05574">
    <property type="entry name" value="STKc_phototropin_like"/>
    <property type="match status" value="1"/>
</dbReference>
<dbReference type="GO" id="GO:0005886">
    <property type="term" value="C:plasma membrane"/>
    <property type="evidence" value="ECO:0007669"/>
    <property type="project" value="UniProtKB-SubCell"/>
</dbReference>
<proteinExistence type="evidence at transcript level"/>
<feature type="compositionally biased region" description="Low complexity" evidence="20">
    <location>
        <begin position="139"/>
        <end position="149"/>
    </location>
</feature>
<evidence type="ECO:0000259" key="21">
    <source>
        <dbReference type="PROSITE" id="PS50011"/>
    </source>
</evidence>
<feature type="compositionally biased region" description="Low complexity" evidence="20">
    <location>
        <begin position="29"/>
        <end position="42"/>
    </location>
</feature>
<evidence type="ECO:0000256" key="10">
    <source>
        <dbReference type="ARBA" id="ARBA00022679"/>
    </source>
</evidence>
<dbReference type="FunFam" id="3.30.200.20:FF:000133">
    <property type="entry name" value="LOV domain-containing protein"/>
    <property type="match status" value="1"/>
</dbReference>
<feature type="compositionally biased region" description="Pro residues" evidence="20">
    <location>
        <begin position="94"/>
        <end position="103"/>
    </location>
</feature>
<feature type="region of interest" description="Disordered" evidence="20">
    <location>
        <begin position="377"/>
        <end position="501"/>
    </location>
</feature>
<dbReference type="GO" id="GO:0009882">
    <property type="term" value="F:blue light photoreceptor activity"/>
    <property type="evidence" value="ECO:0007669"/>
    <property type="project" value="UniProtKB-ARBA"/>
</dbReference>
<dbReference type="FunFam" id="3.30.450.20:FF:000002">
    <property type="entry name" value="LOV domain-containing protein"/>
    <property type="match status" value="1"/>
</dbReference>
<evidence type="ECO:0000256" key="16">
    <source>
        <dbReference type="ARBA" id="ARBA00023170"/>
    </source>
</evidence>
<keyword evidence="13" id="KW-0418">Kinase</keyword>
<dbReference type="InterPro" id="IPR017441">
    <property type="entry name" value="Protein_kinase_ATP_BS"/>
</dbReference>